<keyword evidence="4" id="KW-0808">Transferase</keyword>
<keyword evidence="12" id="KW-1185">Reference proteome</keyword>
<feature type="domain" description="Histidine kinase" evidence="10">
    <location>
        <begin position="358"/>
        <end position="569"/>
    </location>
</feature>
<dbReference type="SMART" id="SM00028">
    <property type="entry name" value="TPR"/>
    <property type="match status" value="5"/>
</dbReference>
<evidence type="ECO:0000256" key="3">
    <source>
        <dbReference type="ARBA" id="ARBA00022553"/>
    </source>
</evidence>
<evidence type="ECO:0000256" key="1">
    <source>
        <dbReference type="ARBA" id="ARBA00000085"/>
    </source>
</evidence>
<dbReference type="RefSeq" id="WP_262308992.1">
    <property type="nucleotide sequence ID" value="NZ_CP106679.1"/>
</dbReference>
<feature type="repeat" description="TPR" evidence="9">
    <location>
        <begin position="237"/>
        <end position="270"/>
    </location>
</feature>
<keyword evidence="9" id="KW-0802">TPR repeat</keyword>
<dbReference type="GO" id="GO:0016301">
    <property type="term" value="F:kinase activity"/>
    <property type="evidence" value="ECO:0007669"/>
    <property type="project" value="UniProtKB-KW"/>
</dbReference>
<dbReference type="InterPro" id="IPR019734">
    <property type="entry name" value="TPR_rpt"/>
</dbReference>
<sequence length="569" mass="65111">MLAYAQQARVSNVEKAIQIALEAKNQAEASCYAEGVAKSYCQLGLYYMIIGQHELAAQYAENAHKSFENQQDQAGLAEALYVLGSINYKSAKHHVALEYLFSCLRIQERVIDKQGQSRTLKAIGYIYEAFDEYDKAEETYLRCRELSREVGDKDGESNACNPLSGIYLKKGDLTKANELIDASIVLKQQTGDKRGLAYSYYGKGKIYLHQADLENAELCFEKSLKKHLYVGDRMGAAMCYKKLGSLYFSLNKYDKSKEYFNQALAHGNAVDNYEIRYTAYYHLYLMAKNERDTIEALRYHELYHENKLNVINTGAKSHIKSLESEWKMESLEIEARNQSEKAKLTENKNEELSRFVSRVSHDLKGPLSSMIELHKIVESEIKDELALYYFGMYHKGLKRLNETILDLLELSVLKSKELEYSLINFEGLISECLDSFHYYPNFNDIDFQISIDLDIVVKSDKRLINTVVQNLLENSIKYSKTQSSDSFVKISVKVMAEDYYAIIVEDNGIGIDEAYQDKIFDMFYRANDEVQGSGLGLYILKTAIEKLDGDVNLYSRPNEGTKMIVILPL</sequence>
<evidence type="ECO:0000256" key="4">
    <source>
        <dbReference type="ARBA" id="ARBA00022679"/>
    </source>
</evidence>
<dbReference type="PROSITE" id="PS50005">
    <property type="entry name" value="TPR"/>
    <property type="match status" value="1"/>
</dbReference>
<dbReference type="Pfam" id="PF13424">
    <property type="entry name" value="TPR_12"/>
    <property type="match status" value="1"/>
</dbReference>
<accession>A0ABY6CQ39</accession>
<dbReference type="InterPro" id="IPR003594">
    <property type="entry name" value="HATPase_dom"/>
</dbReference>
<dbReference type="InterPro" id="IPR050351">
    <property type="entry name" value="BphY/WalK/GraS-like"/>
</dbReference>
<dbReference type="SMART" id="SM00388">
    <property type="entry name" value="HisKA"/>
    <property type="match status" value="1"/>
</dbReference>
<dbReference type="PANTHER" id="PTHR42878:SF7">
    <property type="entry name" value="SENSOR HISTIDINE KINASE GLRK"/>
    <property type="match status" value="1"/>
</dbReference>
<reference evidence="11" key="1">
    <citation type="submission" date="2022-09" db="EMBL/GenBank/DDBJ databases">
        <title>Comparative genomics and taxonomic characterization of three novel marine species of genus Reichenbachiella exhibiting antioxidant and polysaccharide degradation activities.</title>
        <authorList>
            <person name="Muhammad N."/>
            <person name="Lee Y.-J."/>
            <person name="Ko J."/>
            <person name="Kim S.-G."/>
        </authorList>
    </citation>
    <scope>NUCLEOTIDE SEQUENCE</scope>
    <source>
        <strain evidence="11">BKB1-1</strain>
    </source>
</reference>
<evidence type="ECO:0000256" key="5">
    <source>
        <dbReference type="ARBA" id="ARBA00022741"/>
    </source>
</evidence>
<dbReference type="Gene3D" id="1.25.40.10">
    <property type="entry name" value="Tetratricopeptide repeat domain"/>
    <property type="match status" value="1"/>
</dbReference>
<keyword evidence="5" id="KW-0547">Nucleotide-binding</keyword>
<dbReference type="PROSITE" id="PS50109">
    <property type="entry name" value="HIS_KIN"/>
    <property type="match status" value="1"/>
</dbReference>
<dbReference type="InterPro" id="IPR003661">
    <property type="entry name" value="HisK_dim/P_dom"/>
</dbReference>
<dbReference type="Proteomes" id="UP001065174">
    <property type="component" value="Chromosome"/>
</dbReference>
<dbReference type="PANTHER" id="PTHR42878">
    <property type="entry name" value="TWO-COMPONENT HISTIDINE KINASE"/>
    <property type="match status" value="1"/>
</dbReference>
<evidence type="ECO:0000256" key="7">
    <source>
        <dbReference type="ARBA" id="ARBA00022840"/>
    </source>
</evidence>
<evidence type="ECO:0000256" key="6">
    <source>
        <dbReference type="ARBA" id="ARBA00022777"/>
    </source>
</evidence>
<dbReference type="Gene3D" id="1.10.287.130">
    <property type="match status" value="1"/>
</dbReference>
<name>A0ABY6CQ39_9BACT</name>
<evidence type="ECO:0000256" key="8">
    <source>
        <dbReference type="ARBA" id="ARBA00023012"/>
    </source>
</evidence>
<organism evidence="11 12">
    <name type="scientific">Reichenbachiella agarivorans</name>
    <dbReference type="NCBI Taxonomy" id="2979464"/>
    <lineage>
        <taxon>Bacteria</taxon>
        <taxon>Pseudomonadati</taxon>
        <taxon>Bacteroidota</taxon>
        <taxon>Cytophagia</taxon>
        <taxon>Cytophagales</taxon>
        <taxon>Reichenbachiellaceae</taxon>
        <taxon>Reichenbachiella</taxon>
    </lineage>
</organism>
<dbReference type="SUPFAM" id="SSF48452">
    <property type="entry name" value="TPR-like"/>
    <property type="match status" value="2"/>
</dbReference>
<gene>
    <name evidence="11" type="ORF">N6H18_14470</name>
</gene>
<dbReference type="InterPro" id="IPR036097">
    <property type="entry name" value="HisK_dim/P_sf"/>
</dbReference>
<dbReference type="EMBL" id="CP106679">
    <property type="protein sequence ID" value="UXP31553.1"/>
    <property type="molecule type" value="Genomic_DNA"/>
</dbReference>
<proteinExistence type="predicted"/>
<dbReference type="Pfam" id="PF13181">
    <property type="entry name" value="TPR_8"/>
    <property type="match status" value="3"/>
</dbReference>
<keyword evidence="3" id="KW-0597">Phosphoprotein</keyword>
<keyword evidence="8" id="KW-0902">Two-component regulatory system</keyword>
<keyword evidence="6 11" id="KW-0418">Kinase</keyword>
<dbReference type="PRINTS" id="PR00344">
    <property type="entry name" value="BCTRLSENSOR"/>
</dbReference>
<dbReference type="EC" id="2.7.13.3" evidence="2"/>
<dbReference type="Gene3D" id="3.30.565.10">
    <property type="entry name" value="Histidine kinase-like ATPase, C-terminal domain"/>
    <property type="match status" value="1"/>
</dbReference>
<comment type="catalytic activity">
    <reaction evidence="1">
        <text>ATP + protein L-histidine = ADP + protein N-phospho-L-histidine.</text>
        <dbReference type="EC" id="2.7.13.3"/>
    </reaction>
</comment>
<evidence type="ECO:0000256" key="9">
    <source>
        <dbReference type="PROSITE-ProRule" id="PRU00339"/>
    </source>
</evidence>
<dbReference type="InterPro" id="IPR004358">
    <property type="entry name" value="Sig_transdc_His_kin-like_C"/>
</dbReference>
<evidence type="ECO:0000256" key="2">
    <source>
        <dbReference type="ARBA" id="ARBA00012438"/>
    </source>
</evidence>
<keyword evidence="7" id="KW-0067">ATP-binding</keyword>
<dbReference type="InterPro" id="IPR036890">
    <property type="entry name" value="HATPase_C_sf"/>
</dbReference>
<protein>
    <recommendedName>
        <fullName evidence="2">histidine kinase</fullName>
        <ecNumber evidence="2">2.7.13.3</ecNumber>
    </recommendedName>
</protein>
<dbReference type="SMART" id="SM00387">
    <property type="entry name" value="HATPase_c"/>
    <property type="match status" value="1"/>
</dbReference>
<dbReference type="CDD" id="cd00075">
    <property type="entry name" value="HATPase"/>
    <property type="match status" value="1"/>
</dbReference>
<dbReference type="InterPro" id="IPR011990">
    <property type="entry name" value="TPR-like_helical_dom_sf"/>
</dbReference>
<dbReference type="CDD" id="cd00082">
    <property type="entry name" value="HisKA"/>
    <property type="match status" value="1"/>
</dbReference>
<evidence type="ECO:0000259" key="10">
    <source>
        <dbReference type="PROSITE" id="PS50109"/>
    </source>
</evidence>
<dbReference type="SUPFAM" id="SSF55874">
    <property type="entry name" value="ATPase domain of HSP90 chaperone/DNA topoisomerase II/histidine kinase"/>
    <property type="match status" value="1"/>
</dbReference>
<evidence type="ECO:0000313" key="12">
    <source>
        <dbReference type="Proteomes" id="UP001065174"/>
    </source>
</evidence>
<dbReference type="InterPro" id="IPR005467">
    <property type="entry name" value="His_kinase_dom"/>
</dbReference>
<dbReference type="SUPFAM" id="SSF47384">
    <property type="entry name" value="Homodimeric domain of signal transducing histidine kinase"/>
    <property type="match status" value="1"/>
</dbReference>
<dbReference type="Pfam" id="PF02518">
    <property type="entry name" value="HATPase_c"/>
    <property type="match status" value="1"/>
</dbReference>
<evidence type="ECO:0000313" key="11">
    <source>
        <dbReference type="EMBL" id="UXP31553.1"/>
    </source>
</evidence>